<protein>
    <recommendedName>
        <fullName evidence="10">SUN-like protein 1</fullName>
    </recommendedName>
</protein>
<evidence type="ECO:0000256" key="10">
    <source>
        <dbReference type="ARBA" id="ARBA00075366"/>
    </source>
</evidence>
<evidence type="ECO:0000256" key="8">
    <source>
        <dbReference type="ARBA" id="ARBA00061226"/>
    </source>
</evidence>
<keyword evidence="2 12" id="KW-0812">Transmembrane</keyword>
<feature type="compositionally biased region" description="Basic and acidic residues" evidence="11">
    <location>
        <begin position="122"/>
        <end position="139"/>
    </location>
</feature>
<feature type="domain" description="SUN" evidence="14">
    <location>
        <begin position="238"/>
        <end position="405"/>
    </location>
</feature>
<keyword evidence="7" id="KW-0325">Glycoprotein</keyword>
<dbReference type="PROSITE" id="PS51469">
    <property type="entry name" value="SUN"/>
    <property type="match status" value="1"/>
</dbReference>
<dbReference type="GO" id="GO:0005789">
    <property type="term" value="C:endoplasmic reticulum membrane"/>
    <property type="evidence" value="ECO:0007669"/>
    <property type="project" value="UniProtKB-SubCell"/>
</dbReference>
<evidence type="ECO:0000256" key="12">
    <source>
        <dbReference type="SAM" id="Phobius"/>
    </source>
</evidence>
<dbReference type="FunFam" id="2.60.120.260:FF:000099">
    <property type="entry name" value="Uncharacterized protein, isoform C"/>
    <property type="match status" value="1"/>
</dbReference>
<dbReference type="GO" id="GO:0034975">
    <property type="term" value="P:protein folding in endoplasmic reticulum"/>
    <property type="evidence" value="ECO:0007669"/>
    <property type="project" value="TreeGrafter"/>
</dbReference>
<evidence type="ECO:0000256" key="2">
    <source>
        <dbReference type="ARBA" id="ARBA00022692"/>
    </source>
</evidence>
<proteinExistence type="inferred from homology"/>
<dbReference type="AlphaFoldDB" id="A0A109UXY1"/>
<reference evidence="15 16" key="1">
    <citation type="submission" date="2016-01" db="EMBL/GenBank/DDBJ databases">
        <title>Genome sequence of the yeast Holleya sinecauda.</title>
        <authorList>
            <person name="Dietrich F.S."/>
        </authorList>
    </citation>
    <scope>NUCLEOTIDE SEQUENCE [LARGE SCALE GENOMIC DNA]</scope>
    <source>
        <strain evidence="15 16">ATCC 58844</strain>
    </source>
</reference>
<dbReference type="STRING" id="45286.A0A109UXY1"/>
<gene>
    <name evidence="15" type="ORF">AW171_hschr31377</name>
</gene>
<accession>A0A109UXY1</accession>
<evidence type="ECO:0000256" key="3">
    <source>
        <dbReference type="ARBA" id="ARBA00022729"/>
    </source>
</evidence>
<sequence length="793" mass="90591">MRFTSATSITLSIKLLLTIYTNFAQAEEYKHLTSDVVQNVMLTNDIVQSTPEPSANNEPTKIEDEILVNTIASKLDLRSNSESPSFRSSTIDDVTAQMISIRAADEVLNEDAGENTIMSVEEDWKPREPSNEDNAEKGYQKVSNNSSEKLITTAASTISTPVHMDKLPSTSQIVAMERQPEEALADDEPELNNDNEFLPFAEWKKLKLNEKQRDLHNEKHLRTMQMLDYNKLESFGDDMEIDVRIFTSLEDDEPEGKVYHEKFNFASLDCAASIVKTNSEAQGASSILYENKDKYLLNPCSAPSKFVVIELCQDILVEDIHVANYEFFSSTFKRLRFSVSDRFPVPKNGWKILGEFEAENSRDLQKFKIANPMIWARYLRVEILEHYGKNFYCPISVVRAHGKTMMDEFKMTKSTDIDVATGELECESVSNINILNSSDLCDANTYPEYFDGNKPLIFSNRKMTGELFWGELQSQCRAALPPLRFEEFIKDFNAKDTSKQLKPVEFTPLSTEESIFKNIMKRISSLETNSTLSVLYIEEQSRLLSKSFSSLEKTHGRKFDSLVAAFNETMMANLESLNNFAKQLQESSLKLLEEQKLSNDQFTTMTIQRLDMMEKDARFQKRMMYLILFAFASLLMYILLTREAYVDEYMEDDGWYLDSPPLKKAKDKILKKAARAVSSPTIFGSFNAENSKREKYTEEWGIRTSTSRSGGSHIDNDNSDEYDREDYCSNISIRRGRTYSKLLAADEMEVDIDDFMSNSSDNFSVTYHGMDRAIDDDGIELSSRASSSDKESI</sequence>
<evidence type="ECO:0000256" key="9">
    <source>
        <dbReference type="ARBA" id="ARBA00064635"/>
    </source>
</evidence>
<dbReference type="InterPro" id="IPR012919">
    <property type="entry name" value="SUN_dom"/>
</dbReference>
<dbReference type="PANTHER" id="PTHR12953">
    <property type="entry name" value="MEMBRANE PROTEIN CH1 RELATED"/>
    <property type="match status" value="1"/>
</dbReference>
<evidence type="ECO:0000256" key="13">
    <source>
        <dbReference type="SAM" id="SignalP"/>
    </source>
</evidence>
<dbReference type="PANTHER" id="PTHR12953:SF0">
    <property type="entry name" value="SUN DOMAIN-CONTAINING OSSIFICATION FACTOR"/>
    <property type="match status" value="1"/>
</dbReference>
<dbReference type="Proteomes" id="UP000243052">
    <property type="component" value="Chromosome iii"/>
</dbReference>
<evidence type="ECO:0000256" key="7">
    <source>
        <dbReference type="ARBA" id="ARBA00023180"/>
    </source>
</evidence>
<dbReference type="OrthoDB" id="266334at2759"/>
<keyword evidence="4" id="KW-0256">Endoplasmic reticulum</keyword>
<evidence type="ECO:0000256" key="6">
    <source>
        <dbReference type="ARBA" id="ARBA00023136"/>
    </source>
</evidence>
<feature type="transmembrane region" description="Helical" evidence="12">
    <location>
        <begin position="623"/>
        <end position="640"/>
    </location>
</feature>
<dbReference type="InterPro" id="IPR045120">
    <property type="entry name" value="Suco/Slp1-like"/>
</dbReference>
<evidence type="ECO:0000256" key="11">
    <source>
        <dbReference type="SAM" id="MobiDB-lite"/>
    </source>
</evidence>
<evidence type="ECO:0000256" key="4">
    <source>
        <dbReference type="ARBA" id="ARBA00022824"/>
    </source>
</evidence>
<evidence type="ECO:0000256" key="5">
    <source>
        <dbReference type="ARBA" id="ARBA00022989"/>
    </source>
</evidence>
<dbReference type="RefSeq" id="XP_017986535.1">
    <property type="nucleotide sequence ID" value="XM_018131577.1"/>
</dbReference>
<evidence type="ECO:0000313" key="16">
    <source>
        <dbReference type="Proteomes" id="UP000243052"/>
    </source>
</evidence>
<evidence type="ECO:0000313" key="15">
    <source>
        <dbReference type="EMBL" id="AMD19539.1"/>
    </source>
</evidence>
<comment type="subcellular location">
    <subcellularLocation>
        <location evidence="1">Endoplasmic reticulum membrane</location>
        <topology evidence="1">Single-pass type I membrane protein</topology>
    </subcellularLocation>
</comment>
<dbReference type="GeneID" id="28722742"/>
<organism evidence="15 16">
    <name type="scientific">Eremothecium sinecaudum</name>
    <dbReference type="NCBI Taxonomy" id="45286"/>
    <lineage>
        <taxon>Eukaryota</taxon>
        <taxon>Fungi</taxon>
        <taxon>Dikarya</taxon>
        <taxon>Ascomycota</taxon>
        <taxon>Saccharomycotina</taxon>
        <taxon>Saccharomycetes</taxon>
        <taxon>Saccharomycetales</taxon>
        <taxon>Saccharomycetaceae</taxon>
        <taxon>Eremothecium</taxon>
    </lineage>
</organism>
<keyword evidence="3 13" id="KW-0732">Signal</keyword>
<comment type="similarity">
    <text evidence="8">Belongs to the SLP1 family.</text>
</comment>
<feature type="signal peptide" evidence="13">
    <location>
        <begin position="1"/>
        <end position="26"/>
    </location>
</feature>
<feature type="chain" id="PRO_5007141036" description="SUN-like protein 1" evidence="13">
    <location>
        <begin position="27"/>
        <end position="793"/>
    </location>
</feature>
<keyword evidence="6 12" id="KW-0472">Membrane</keyword>
<evidence type="ECO:0000256" key="1">
    <source>
        <dbReference type="ARBA" id="ARBA00004115"/>
    </source>
</evidence>
<name>A0A109UXY1_9SACH</name>
<dbReference type="EMBL" id="CP014243">
    <property type="protein sequence ID" value="AMD19539.1"/>
    <property type="molecule type" value="Genomic_DNA"/>
</dbReference>
<feature type="region of interest" description="Disordered" evidence="11">
    <location>
        <begin position="122"/>
        <end position="146"/>
    </location>
</feature>
<keyword evidence="16" id="KW-1185">Reference proteome</keyword>
<evidence type="ECO:0000259" key="14">
    <source>
        <dbReference type="PROSITE" id="PS51469"/>
    </source>
</evidence>
<dbReference type="Pfam" id="PF07738">
    <property type="entry name" value="Sad1_UNC"/>
    <property type="match status" value="1"/>
</dbReference>
<comment type="subunit">
    <text evidence="9">Interacts with EMP65.</text>
</comment>
<keyword evidence="5 12" id="KW-1133">Transmembrane helix</keyword>